<protein>
    <submittedName>
        <fullName evidence="1">Uncharacterized protein</fullName>
    </submittedName>
</protein>
<dbReference type="AlphaFoldDB" id="A0A0J1B9Q7"/>
<dbReference type="Proteomes" id="UP000036367">
    <property type="component" value="Unassembled WGS sequence"/>
</dbReference>
<dbReference type="STRING" id="595434.RISK_004479"/>
<sequence length="60" mass="6544">MASSFQLSLQGVKKVKAVSTVGDGVKRTVVVGADVGDVRPRRIAWNRARLNADAIRMFDE</sequence>
<gene>
    <name evidence="1" type="ORF">RISK_004479</name>
</gene>
<accession>A0A0J1B9Q7</accession>
<comment type="caution">
    <text evidence="1">The sequence shown here is derived from an EMBL/GenBank/DDBJ whole genome shotgun (WGS) entry which is preliminary data.</text>
</comment>
<keyword evidence="2" id="KW-1185">Reference proteome</keyword>
<name>A0A0J1B9Q7_RHOIS</name>
<reference evidence="1" key="1">
    <citation type="submission" date="2015-05" db="EMBL/GenBank/DDBJ databases">
        <title>Permanent draft genome of Rhodopirellula islandicus K833.</title>
        <authorList>
            <person name="Kizina J."/>
            <person name="Richter M."/>
            <person name="Glockner F.O."/>
            <person name="Harder J."/>
        </authorList>
    </citation>
    <scope>NUCLEOTIDE SEQUENCE [LARGE SCALE GENOMIC DNA]</scope>
    <source>
        <strain evidence="1">K833</strain>
    </source>
</reference>
<dbReference type="EMBL" id="LECT01000037">
    <property type="protein sequence ID" value="KLU03475.1"/>
    <property type="molecule type" value="Genomic_DNA"/>
</dbReference>
<organism evidence="1 2">
    <name type="scientific">Rhodopirellula islandica</name>
    <dbReference type="NCBI Taxonomy" id="595434"/>
    <lineage>
        <taxon>Bacteria</taxon>
        <taxon>Pseudomonadati</taxon>
        <taxon>Planctomycetota</taxon>
        <taxon>Planctomycetia</taxon>
        <taxon>Pirellulales</taxon>
        <taxon>Pirellulaceae</taxon>
        <taxon>Rhodopirellula</taxon>
    </lineage>
</organism>
<evidence type="ECO:0000313" key="1">
    <source>
        <dbReference type="EMBL" id="KLU03475.1"/>
    </source>
</evidence>
<proteinExistence type="predicted"/>
<evidence type="ECO:0000313" key="2">
    <source>
        <dbReference type="Proteomes" id="UP000036367"/>
    </source>
</evidence>
<dbReference type="RefSeq" id="WP_150122616.1">
    <property type="nucleotide sequence ID" value="NZ_LECT01000037.1"/>
</dbReference>